<feature type="binding site" evidence="3">
    <location>
        <position position="108"/>
    </location>
    <ligand>
        <name>Mn(2+)</name>
        <dbReference type="ChEBI" id="CHEBI:29035"/>
        <label>2</label>
    </ligand>
</feature>
<evidence type="ECO:0000256" key="1">
    <source>
        <dbReference type="ARBA" id="ARBA00006153"/>
    </source>
</evidence>
<dbReference type="Gene3D" id="3.40.630.10">
    <property type="entry name" value="Zn peptidases"/>
    <property type="match status" value="1"/>
</dbReference>
<dbReference type="PIRSF" id="PIRSF005962">
    <property type="entry name" value="Pept_M20D_amidohydro"/>
    <property type="match status" value="1"/>
</dbReference>
<feature type="domain" description="Peptidase M20 dimerisation" evidence="4">
    <location>
        <begin position="192"/>
        <end position="283"/>
    </location>
</feature>
<gene>
    <name evidence="5" type="ORF">FPZ44_14615</name>
</gene>
<name>A0A559J2R2_9BACL</name>
<comment type="cofactor">
    <cofactor evidence="3">
        <name>Mn(2+)</name>
        <dbReference type="ChEBI" id="CHEBI:29035"/>
    </cofactor>
    <text evidence="3">The Mn(2+) ion enhances activity.</text>
</comment>
<feature type="binding site" evidence="3">
    <location>
        <position position="106"/>
    </location>
    <ligand>
        <name>Mn(2+)</name>
        <dbReference type="ChEBI" id="CHEBI:29035"/>
        <label>2</label>
    </ligand>
</feature>
<comment type="similarity">
    <text evidence="1">Belongs to the peptidase M20 family.</text>
</comment>
<dbReference type="RefSeq" id="WP_144991287.1">
    <property type="nucleotide sequence ID" value="NZ_VNJK01000001.1"/>
</dbReference>
<keyword evidence="2" id="KW-0378">Hydrolase</keyword>
<dbReference type="EMBL" id="VNJK01000001">
    <property type="protein sequence ID" value="TVX94175.1"/>
    <property type="molecule type" value="Genomic_DNA"/>
</dbReference>
<evidence type="ECO:0000259" key="4">
    <source>
        <dbReference type="Pfam" id="PF07687"/>
    </source>
</evidence>
<proteinExistence type="inferred from homology"/>
<feature type="binding site" evidence="3">
    <location>
        <position position="365"/>
    </location>
    <ligand>
        <name>Mn(2+)</name>
        <dbReference type="ChEBI" id="CHEBI:29035"/>
        <label>2</label>
    </ligand>
</feature>
<reference evidence="5 6" key="1">
    <citation type="submission" date="2019-07" db="EMBL/GenBank/DDBJ databases">
        <authorList>
            <person name="Kim J."/>
        </authorList>
    </citation>
    <scope>NUCLEOTIDE SEQUENCE [LARGE SCALE GENOMIC DNA]</scope>
    <source>
        <strain evidence="5 6">N4</strain>
    </source>
</reference>
<dbReference type="GO" id="GO:0046872">
    <property type="term" value="F:metal ion binding"/>
    <property type="evidence" value="ECO:0007669"/>
    <property type="project" value="UniProtKB-KW"/>
</dbReference>
<dbReference type="SUPFAM" id="SSF53187">
    <property type="entry name" value="Zn-dependent exopeptidases"/>
    <property type="match status" value="1"/>
</dbReference>
<protein>
    <submittedName>
        <fullName evidence="5">Amidohydrolase</fullName>
    </submittedName>
</protein>
<evidence type="ECO:0000256" key="2">
    <source>
        <dbReference type="ARBA" id="ARBA00022801"/>
    </source>
</evidence>
<dbReference type="AlphaFoldDB" id="A0A559J2R2"/>
<dbReference type="InterPro" id="IPR011650">
    <property type="entry name" value="Peptidase_M20_dimer"/>
</dbReference>
<keyword evidence="3" id="KW-0464">Manganese</keyword>
<organism evidence="5 6">
    <name type="scientific">Paenibacillus agilis</name>
    <dbReference type="NCBI Taxonomy" id="3020863"/>
    <lineage>
        <taxon>Bacteria</taxon>
        <taxon>Bacillati</taxon>
        <taxon>Bacillota</taxon>
        <taxon>Bacilli</taxon>
        <taxon>Bacillales</taxon>
        <taxon>Paenibacillaceae</taxon>
        <taxon>Paenibacillus</taxon>
    </lineage>
</organism>
<sequence>MSYNWFNQQLLELNDQLIAWRRYLHQHPERSYHEEQTAHFIAQQLEAMGIAYRSGVGGHGIVADILADEHEGAPIVALRADMDALEIQDEKQCEYVSTVPGTMHACGHDGHMATLLAIANVLQRNRDKWRGQVRLLFQPAEEVSPGGAQQMIKDGAIDGVSSIYGVHLWTPIPYGKLAICEGPMMAAVDDFFLTINGKGGHGGMPHTCIDAVVVGAALVQQLQTIVSRHLSPLEPAVVSVGTLQAGQTQNIIADRAIMNGTLRSFSPVVREQIIERVEHITRHVCEMYGASYDLHIRRGYPALNNDLNETERMRAVAIEQFGEASLEVAEKMMPAEDFAYYGQHIPASFMLVGAGNEQEAKYPHHHPMFDFDERAMILAAELLGVTALKALEQKYCEVRVNV</sequence>
<evidence type="ECO:0000313" key="5">
    <source>
        <dbReference type="EMBL" id="TVX94175.1"/>
    </source>
</evidence>
<dbReference type="Proteomes" id="UP000318102">
    <property type="component" value="Unassembled WGS sequence"/>
</dbReference>
<keyword evidence="6" id="KW-1185">Reference proteome</keyword>
<comment type="caution">
    <text evidence="5">The sequence shown here is derived from an EMBL/GenBank/DDBJ whole genome shotgun (WGS) entry which is preliminary data.</text>
</comment>
<dbReference type="SUPFAM" id="SSF55031">
    <property type="entry name" value="Bacterial exopeptidase dimerisation domain"/>
    <property type="match status" value="1"/>
</dbReference>
<dbReference type="GO" id="GO:0016787">
    <property type="term" value="F:hydrolase activity"/>
    <property type="evidence" value="ECO:0007669"/>
    <property type="project" value="UniProtKB-KW"/>
</dbReference>
<evidence type="ECO:0000313" key="6">
    <source>
        <dbReference type="Proteomes" id="UP000318102"/>
    </source>
</evidence>
<feature type="binding site" evidence="3">
    <location>
        <position position="167"/>
    </location>
    <ligand>
        <name>Mn(2+)</name>
        <dbReference type="ChEBI" id="CHEBI:29035"/>
        <label>2</label>
    </ligand>
</feature>
<dbReference type="OrthoDB" id="9776731at2"/>
<dbReference type="Pfam" id="PF07687">
    <property type="entry name" value="M20_dimer"/>
    <property type="match status" value="1"/>
</dbReference>
<dbReference type="InterPro" id="IPR036264">
    <property type="entry name" value="Bact_exopeptidase_dim_dom"/>
</dbReference>
<keyword evidence="3" id="KW-0479">Metal-binding</keyword>
<dbReference type="PANTHER" id="PTHR11014:SF63">
    <property type="entry name" value="METALLOPEPTIDASE, PUTATIVE (AFU_ORTHOLOGUE AFUA_6G09600)-RELATED"/>
    <property type="match status" value="1"/>
</dbReference>
<dbReference type="InterPro" id="IPR017439">
    <property type="entry name" value="Amidohydrolase"/>
</dbReference>
<evidence type="ECO:0000256" key="3">
    <source>
        <dbReference type="PIRSR" id="PIRSR005962-1"/>
    </source>
</evidence>
<dbReference type="PANTHER" id="PTHR11014">
    <property type="entry name" value="PEPTIDASE M20 FAMILY MEMBER"/>
    <property type="match status" value="1"/>
</dbReference>
<feature type="binding site" evidence="3">
    <location>
        <position position="142"/>
    </location>
    <ligand>
        <name>Mn(2+)</name>
        <dbReference type="ChEBI" id="CHEBI:29035"/>
        <label>2</label>
    </ligand>
</feature>
<dbReference type="Gene3D" id="3.30.70.360">
    <property type="match status" value="1"/>
</dbReference>
<dbReference type="FunFam" id="3.30.70.360:FF:000014">
    <property type="entry name" value="N-acyl-L-amino acid amidohydrolase"/>
    <property type="match status" value="1"/>
</dbReference>
<accession>A0A559J2R2</accession>
<dbReference type="InterPro" id="IPR002933">
    <property type="entry name" value="Peptidase_M20"/>
</dbReference>
<dbReference type="NCBIfam" id="TIGR01891">
    <property type="entry name" value="amidohydrolases"/>
    <property type="match status" value="1"/>
</dbReference>
<dbReference type="Pfam" id="PF01546">
    <property type="entry name" value="Peptidase_M20"/>
    <property type="match status" value="1"/>
</dbReference>